<name>A0A383AD67_9ZZZZ</name>
<gene>
    <name evidence="1" type="ORF">METZ01_LOCUS458387</name>
</gene>
<evidence type="ECO:0000313" key="1">
    <source>
        <dbReference type="EMBL" id="SVE05533.1"/>
    </source>
</evidence>
<dbReference type="AlphaFoldDB" id="A0A383AD67"/>
<organism evidence="1">
    <name type="scientific">marine metagenome</name>
    <dbReference type="NCBI Taxonomy" id="408172"/>
    <lineage>
        <taxon>unclassified sequences</taxon>
        <taxon>metagenomes</taxon>
        <taxon>ecological metagenomes</taxon>
    </lineage>
</organism>
<protein>
    <submittedName>
        <fullName evidence="1">Uncharacterized protein</fullName>
    </submittedName>
</protein>
<reference evidence="1" key="1">
    <citation type="submission" date="2018-05" db="EMBL/GenBank/DDBJ databases">
        <authorList>
            <person name="Lanie J.A."/>
            <person name="Ng W.-L."/>
            <person name="Kazmierczak K.M."/>
            <person name="Andrzejewski T.M."/>
            <person name="Davidsen T.M."/>
            <person name="Wayne K.J."/>
            <person name="Tettelin H."/>
            <person name="Glass J.I."/>
            <person name="Rusch D."/>
            <person name="Podicherti R."/>
            <person name="Tsui H.-C.T."/>
            <person name="Winkler M.E."/>
        </authorList>
    </citation>
    <scope>NUCLEOTIDE SEQUENCE</scope>
</reference>
<sequence length="22" mass="2363">MGTMIGLKKQTNILTPFNIKGG</sequence>
<proteinExistence type="predicted"/>
<dbReference type="EMBL" id="UINC01191076">
    <property type="protein sequence ID" value="SVE05533.1"/>
    <property type="molecule type" value="Genomic_DNA"/>
</dbReference>
<accession>A0A383AD67</accession>